<sequence length="146" mass="16550">MVTCSMTKKSIKMFKQVLHDSNDLLDDVFIEDLCHKANGASRIMSKVCGFYSISHNPIVFRAKLAHKIENIWRDFNSVAEDMSKLNLNRSLVILKQDESAWRETSSFVLHSEIIGREENKSDIVNSLKQTHPDQSVSLVVIIGMGV</sequence>
<evidence type="ECO:0000313" key="2">
    <source>
        <dbReference type="Proteomes" id="UP000464620"/>
    </source>
</evidence>
<name>A0A6B9VB51_ARAHY</name>
<dbReference type="EMBL" id="CP031001">
    <property type="protein sequence ID" value="QHN78623.1"/>
    <property type="molecule type" value="Genomic_DNA"/>
</dbReference>
<organism evidence="1 2">
    <name type="scientific">Arachis hypogaea</name>
    <name type="common">Peanut</name>
    <dbReference type="NCBI Taxonomy" id="3818"/>
    <lineage>
        <taxon>Eukaryota</taxon>
        <taxon>Viridiplantae</taxon>
        <taxon>Streptophyta</taxon>
        <taxon>Embryophyta</taxon>
        <taxon>Tracheophyta</taxon>
        <taxon>Spermatophyta</taxon>
        <taxon>Magnoliopsida</taxon>
        <taxon>eudicotyledons</taxon>
        <taxon>Gunneridae</taxon>
        <taxon>Pentapetalae</taxon>
        <taxon>rosids</taxon>
        <taxon>fabids</taxon>
        <taxon>Fabales</taxon>
        <taxon>Fabaceae</taxon>
        <taxon>Papilionoideae</taxon>
        <taxon>50 kb inversion clade</taxon>
        <taxon>dalbergioids sensu lato</taxon>
        <taxon>Dalbergieae</taxon>
        <taxon>Pterocarpus clade</taxon>
        <taxon>Arachis</taxon>
    </lineage>
</organism>
<evidence type="ECO:0000313" key="1">
    <source>
        <dbReference type="EMBL" id="QHN78623.1"/>
    </source>
</evidence>
<accession>A0A6B9VB51</accession>
<dbReference type="Proteomes" id="UP000464620">
    <property type="component" value="Chromosome B09"/>
</dbReference>
<protein>
    <submittedName>
        <fullName evidence="1">Disease resistance protein</fullName>
    </submittedName>
</protein>
<gene>
    <name evidence="1" type="ORF">DS421_19g662930</name>
</gene>
<proteinExistence type="predicted"/>
<reference evidence="1 2" key="1">
    <citation type="submission" date="2020-01" db="EMBL/GenBank/DDBJ databases">
        <title>Genome sequence of Arachis hypogaea, cultivar Shitouqi.</title>
        <authorList>
            <person name="Zhuang W."/>
            <person name="Chen H."/>
            <person name="Varshney R."/>
            <person name="Wang D."/>
            <person name="Ming R."/>
        </authorList>
    </citation>
    <scope>NUCLEOTIDE SEQUENCE [LARGE SCALE GENOMIC DNA]</scope>
    <source>
        <tissue evidence="1">Young leaf</tissue>
    </source>
</reference>
<dbReference type="AlphaFoldDB" id="A0A6B9VB51"/>